<dbReference type="Proteomes" id="UP000095472">
    <property type="component" value="Chromosome"/>
</dbReference>
<protein>
    <submittedName>
        <fullName evidence="1">Uncharacterized protein</fullName>
    </submittedName>
</protein>
<name>A0ACD5GUN3_9CYAN</name>
<keyword evidence="2" id="KW-1185">Reference proteome</keyword>
<reference evidence="1 2" key="1">
    <citation type="journal article" date="2016" name="Genome Announc.">
        <title>Draft Genome Sequence of the Thermotolerant Cyanobacterium Desertifilum sp. IPPAS B-1220.</title>
        <authorList>
            <person name="Mironov K.S."/>
            <person name="Sinetova M.A."/>
            <person name="Bolatkhan K."/>
            <person name="Zayadan B.K."/>
            <person name="Ustinova V.V."/>
            <person name="Kupriyanova E.V."/>
            <person name="Skrypnik A.N."/>
            <person name="Gogoleva N.E."/>
            <person name="Gogolev Y.V."/>
            <person name="Los D.A."/>
        </authorList>
    </citation>
    <scope>NUCLEOTIDE SEQUENCE [LARGE SCALE GENOMIC DNA]</scope>
    <source>
        <strain evidence="1 2">IPPAS B-1220</strain>
    </source>
</reference>
<organism evidence="1 2">
    <name type="scientific">Desertifilum tharense IPPAS B-1220</name>
    <dbReference type="NCBI Taxonomy" id="1781255"/>
    <lineage>
        <taxon>Bacteria</taxon>
        <taxon>Bacillati</taxon>
        <taxon>Cyanobacteriota</taxon>
        <taxon>Cyanophyceae</taxon>
        <taxon>Desertifilales</taxon>
        <taxon>Desertifilaceae</taxon>
        <taxon>Desertifilum</taxon>
    </lineage>
</organism>
<accession>A0ACD5GUN3</accession>
<gene>
    <name evidence="1" type="ORF">BH720_001335</name>
</gene>
<evidence type="ECO:0000313" key="2">
    <source>
        <dbReference type="Proteomes" id="UP000095472"/>
    </source>
</evidence>
<proteinExistence type="predicted"/>
<sequence length="91" mass="9328">MKSALSTLIASSLLATSVLIASSAPASADSLTIDLTDRTNTNIANYPTVKLVLDDTSNPGKITATVTVVPDQPDTSAICGVYSSIFRALAV</sequence>
<evidence type="ECO:0000313" key="1">
    <source>
        <dbReference type="EMBL" id="XPM64678.1"/>
    </source>
</evidence>
<dbReference type="EMBL" id="CP182909">
    <property type="protein sequence ID" value="XPM64678.1"/>
    <property type="molecule type" value="Genomic_DNA"/>
</dbReference>